<comment type="caution">
    <text evidence="2">The sequence shown here is derived from an EMBL/GenBank/DDBJ whole genome shotgun (WGS) entry which is preliminary data.</text>
</comment>
<dbReference type="AlphaFoldDB" id="A0A6L2LXR8"/>
<sequence length="117" mass="13226">MGNRCVVRIHGNTYTFMMTRCNLISCAGVDSSRKKDFKEPSECGLAQRTVRGEVTKSLKNRKGNPPWLPLRPPVSMKPMTRCTKVKIEYDPMHMSQSSNRIRGSQDGSYERNSFPAG</sequence>
<name>A0A6L2LXR8_TANCI</name>
<feature type="compositionally biased region" description="Polar residues" evidence="1">
    <location>
        <begin position="94"/>
        <end position="111"/>
    </location>
</feature>
<organism evidence="2">
    <name type="scientific">Tanacetum cinerariifolium</name>
    <name type="common">Dalmatian daisy</name>
    <name type="synonym">Chrysanthemum cinerariifolium</name>
    <dbReference type="NCBI Taxonomy" id="118510"/>
    <lineage>
        <taxon>Eukaryota</taxon>
        <taxon>Viridiplantae</taxon>
        <taxon>Streptophyta</taxon>
        <taxon>Embryophyta</taxon>
        <taxon>Tracheophyta</taxon>
        <taxon>Spermatophyta</taxon>
        <taxon>Magnoliopsida</taxon>
        <taxon>eudicotyledons</taxon>
        <taxon>Gunneridae</taxon>
        <taxon>Pentapetalae</taxon>
        <taxon>asterids</taxon>
        <taxon>campanulids</taxon>
        <taxon>Asterales</taxon>
        <taxon>Asteraceae</taxon>
        <taxon>Asteroideae</taxon>
        <taxon>Anthemideae</taxon>
        <taxon>Anthemidinae</taxon>
        <taxon>Tanacetum</taxon>
    </lineage>
</organism>
<evidence type="ECO:0000313" key="2">
    <source>
        <dbReference type="EMBL" id="GEU65212.1"/>
    </source>
</evidence>
<protein>
    <submittedName>
        <fullName evidence="2">Uncharacterized protein</fullName>
    </submittedName>
</protein>
<gene>
    <name evidence="2" type="ORF">Tci_037190</name>
</gene>
<reference evidence="2" key="1">
    <citation type="journal article" date="2019" name="Sci. Rep.">
        <title>Draft genome of Tanacetum cinerariifolium, the natural source of mosquito coil.</title>
        <authorList>
            <person name="Yamashiro T."/>
            <person name="Shiraishi A."/>
            <person name="Satake H."/>
            <person name="Nakayama K."/>
        </authorList>
    </citation>
    <scope>NUCLEOTIDE SEQUENCE</scope>
</reference>
<feature type="region of interest" description="Disordered" evidence="1">
    <location>
        <begin position="89"/>
        <end position="117"/>
    </location>
</feature>
<accession>A0A6L2LXR8</accession>
<evidence type="ECO:0000256" key="1">
    <source>
        <dbReference type="SAM" id="MobiDB-lite"/>
    </source>
</evidence>
<dbReference type="EMBL" id="BKCJ010005158">
    <property type="protein sequence ID" value="GEU65212.1"/>
    <property type="molecule type" value="Genomic_DNA"/>
</dbReference>
<proteinExistence type="predicted"/>